<comment type="caution">
    <text evidence="2">The sequence shown here is derived from an EMBL/GenBank/DDBJ whole genome shotgun (WGS) entry which is preliminary data.</text>
</comment>
<evidence type="ECO:0000256" key="1">
    <source>
        <dbReference type="SAM" id="MobiDB-lite"/>
    </source>
</evidence>
<feature type="compositionally biased region" description="Polar residues" evidence="1">
    <location>
        <begin position="810"/>
        <end position="828"/>
    </location>
</feature>
<gene>
    <name evidence="2" type="ORF">ACJMK2_037902</name>
</gene>
<evidence type="ECO:0008006" key="4">
    <source>
        <dbReference type="Google" id="ProtNLM"/>
    </source>
</evidence>
<feature type="compositionally biased region" description="Basic residues" evidence="1">
    <location>
        <begin position="135"/>
        <end position="151"/>
    </location>
</feature>
<feature type="region of interest" description="Disordered" evidence="1">
    <location>
        <begin position="131"/>
        <end position="152"/>
    </location>
</feature>
<proteinExistence type="predicted"/>
<reference evidence="2 3" key="1">
    <citation type="submission" date="2024-11" db="EMBL/GenBank/DDBJ databases">
        <title>Chromosome-level genome assembly of the freshwater bivalve Anodonta woodiana.</title>
        <authorList>
            <person name="Chen X."/>
        </authorList>
    </citation>
    <scope>NUCLEOTIDE SEQUENCE [LARGE SCALE GENOMIC DNA]</scope>
    <source>
        <strain evidence="2">MN2024</strain>
        <tissue evidence="2">Gills</tissue>
    </source>
</reference>
<feature type="compositionally biased region" description="Basic and acidic residues" evidence="1">
    <location>
        <begin position="600"/>
        <end position="619"/>
    </location>
</feature>
<feature type="compositionally biased region" description="Basic and acidic residues" evidence="1">
    <location>
        <begin position="771"/>
        <end position="792"/>
    </location>
</feature>
<dbReference type="AlphaFoldDB" id="A0ABD3WLX2"/>
<feature type="region of interest" description="Disordered" evidence="1">
    <location>
        <begin position="585"/>
        <end position="619"/>
    </location>
</feature>
<accession>A0ABD3WLX2</accession>
<evidence type="ECO:0000313" key="2">
    <source>
        <dbReference type="EMBL" id="KAL3874954.1"/>
    </source>
</evidence>
<feature type="region of interest" description="Disordered" evidence="1">
    <location>
        <begin position="770"/>
        <end position="835"/>
    </location>
</feature>
<protein>
    <recommendedName>
        <fullName evidence="4">Ewing's tumor-associated antigen 1</fullName>
    </recommendedName>
</protein>
<organism evidence="2 3">
    <name type="scientific">Sinanodonta woodiana</name>
    <name type="common">Chinese pond mussel</name>
    <name type="synonym">Anodonta woodiana</name>
    <dbReference type="NCBI Taxonomy" id="1069815"/>
    <lineage>
        <taxon>Eukaryota</taxon>
        <taxon>Metazoa</taxon>
        <taxon>Spiralia</taxon>
        <taxon>Lophotrochozoa</taxon>
        <taxon>Mollusca</taxon>
        <taxon>Bivalvia</taxon>
        <taxon>Autobranchia</taxon>
        <taxon>Heteroconchia</taxon>
        <taxon>Palaeoheterodonta</taxon>
        <taxon>Unionida</taxon>
        <taxon>Unionoidea</taxon>
        <taxon>Unionidae</taxon>
        <taxon>Unioninae</taxon>
        <taxon>Sinanodonta</taxon>
    </lineage>
</organism>
<evidence type="ECO:0000313" key="3">
    <source>
        <dbReference type="Proteomes" id="UP001634394"/>
    </source>
</evidence>
<dbReference type="EMBL" id="JBJQND010000006">
    <property type="protein sequence ID" value="KAL3874954.1"/>
    <property type="molecule type" value="Genomic_DNA"/>
</dbReference>
<feature type="region of interest" description="Disordered" evidence="1">
    <location>
        <begin position="399"/>
        <end position="418"/>
    </location>
</feature>
<sequence length="859" mass="94783">MKTRSKICTMTASPSAKRKMKRNTSNEIGSSTEVFAGIMKTPKTKSRAEAVTPLRDDIMCSQHFDSQADVGWDCNSPDTLRHIQRISNRDGISSDLDNIMKLIIEEEPGQQVRNSESPPLLGVWKHSREMEQGMKHRQQRRTGKRRCRMRHQGASDSLVSRELLQKLTQALEKYSGSEPVCDKMDSNTCSRLAISNDSTTEELGKLHDRSDDLFESVMANDKVDKQKPEQELVTLSETSWSDDELFEDNSFIIKATQYPQDYQKIAGSPVFVCNKRKLSEEGNIGNVKSPRYVAHASSSLVFQDSKLDLIPSKDAQNQQVKNVANKPPTGKIVSVTEQKNHVFSSKTQIGAGADTVINNICKSSNSHSKKDRNIGCGKSVLGQLPSNINHGGLQSVQSSVHSDPITAHKSDSVTKVNGSDLSGVNNPCTVGANSASSLKINTGNSFRKHSTFPGSGRNGSNTGQQCSGTSKQIFMLGTAQNSLSETKDSHYCKSKSSLMKGAHSFDALFNTSNLAGTTGGTCVQYGYKQTLPISHKQNSGVIDKHSSHSSSVGIAKPGNLQKNQMQNINKVTVDTAMKLDYDVVSKKGDSQNNPPSNKENSSKEYGKKPDVKLLEDTSRGQRLDTSLTDELLCQLAEPDEILESQIYQVNKYVSACVDVKKEIMLPKPTNLNSKPSQNFSKLKVNSSYNALKPDSTKVYSFKPTQQVSCLKKQQGLSNSSTFEKKPSQEKKGQCHVADSEDLFLSDDDDVLMEPQILAMLDEAEWMATQQSEKDYSKIKKGNSSEDYHKDAKSQLASRDQLPGSHEVPQHCSQQVTGSQGTSGSQMQCTPEEIEKKRIEAIKRRQERAAKKTSLSLRKR</sequence>
<name>A0ABD3WLX2_SINWO</name>
<feature type="region of interest" description="Disordered" evidence="1">
    <location>
        <begin position="1"/>
        <end position="30"/>
    </location>
</feature>
<keyword evidence="3" id="KW-1185">Reference proteome</keyword>
<feature type="compositionally biased region" description="Low complexity" evidence="1">
    <location>
        <begin position="590"/>
        <end position="599"/>
    </location>
</feature>
<dbReference type="Proteomes" id="UP001634394">
    <property type="component" value="Unassembled WGS sequence"/>
</dbReference>
<feature type="compositionally biased region" description="Polar residues" evidence="1">
    <location>
        <begin position="1"/>
        <end position="14"/>
    </location>
</feature>